<evidence type="ECO:0000259" key="1">
    <source>
        <dbReference type="PROSITE" id="PS50181"/>
    </source>
</evidence>
<dbReference type="EMBL" id="KV748872">
    <property type="protein sequence ID" value="OCL12490.1"/>
    <property type="molecule type" value="Genomic_DNA"/>
</dbReference>
<name>A0A8E2F8H8_9PEZI</name>
<evidence type="ECO:0000313" key="3">
    <source>
        <dbReference type="Proteomes" id="UP000250140"/>
    </source>
</evidence>
<reference evidence="2 3" key="1">
    <citation type="journal article" date="2016" name="Nat. Commun.">
        <title>Ectomycorrhizal ecology is imprinted in the genome of the dominant symbiotic fungus Cenococcum geophilum.</title>
        <authorList>
            <consortium name="DOE Joint Genome Institute"/>
            <person name="Peter M."/>
            <person name="Kohler A."/>
            <person name="Ohm R.A."/>
            <person name="Kuo A."/>
            <person name="Krutzmann J."/>
            <person name="Morin E."/>
            <person name="Arend M."/>
            <person name="Barry K.W."/>
            <person name="Binder M."/>
            <person name="Choi C."/>
            <person name="Clum A."/>
            <person name="Copeland A."/>
            <person name="Grisel N."/>
            <person name="Haridas S."/>
            <person name="Kipfer T."/>
            <person name="LaButti K."/>
            <person name="Lindquist E."/>
            <person name="Lipzen A."/>
            <person name="Maire R."/>
            <person name="Meier B."/>
            <person name="Mihaltcheva S."/>
            <person name="Molinier V."/>
            <person name="Murat C."/>
            <person name="Poggeler S."/>
            <person name="Quandt C.A."/>
            <person name="Sperisen C."/>
            <person name="Tritt A."/>
            <person name="Tisserant E."/>
            <person name="Crous P.W."/>
            <person name="Henrissat B."/>
            <person name="Nehls U."/>
            <person name="Egli S."/>
            <person name="Spatafora J.W."/>
            <person name="Grigoriev I.V."/>
            <person name="Martin F.M."/>
        </authorList>
    </citation>
    <scope>NUCLEOTIDE SEQUENCE [LARGE SCALE GENOMIC DNA]</scope>
    <source>
        <strain evidence="2 3">CBS 207.34</strain>
    </source>
</reference>
<proteinExistence type="predicted"/>
<dbReference type="InterPro" id="IPR036047">
    <property type="entry name" value="F-box-like_dom_sf"/>
</dbReference>
<dbReference type="PROSITE" id="PS50181">
    <property type="entry name" value="FBOX"/>
    <property type="match status" value="1"/>
</dbReference>
<dbReference type="AlphaFoldDB" id="A0A8E2F8H8"/>
<sequence>MVFLTDLPNELLVQIFCSLDDIDDALHFGRACTVINRILKSPEFYLVIMRSIIVSSNTHRFDIRLCHILDLHRELVNYFSAGGANISAYAPTPGTTLYTLNSWETKLHECIMDCPDEIEDEQVFDTIARWQGLRVLQDLYISKELAQKDYIHPKYYSEDIFQRLDLLQNRVTESLEDKPPTSTKPNGQKRTFDAEQTSRFYSAVTCYWLYNEIRWCLSHISYSDWRVPDLLRNTLLAHLDSLTSSPLLFTLDVLSIHEFLYSHLLPLHSRGLADQQPPPTP</sequence>
<dbReference type="OrthoDB" id="5384804at2759"/>
<dbReference type="Proteomes" id="UP000250140">
    <property type="component" value="Unassembled WGS sequence"/>
</dbReference>
<gene>
    <name evidence="2" type="ORF">AOQ84DRAFT_152993</name>
</gene>
<dbReference type="Pfam" id="PF00646">
    <property type="entry name" value="F-box"/>
    <property type="match status" value="1"/>
</dbReference>
<protein>
    <recommendedName>
        <fullName evidence="1">F-box domain-containing protein</fullName>
    </recommendedName>
</protein>
<feature type="domain" description="F-box" evidence="1">
    <location>
        <begin position="1"/>
        <end position="48"/>
    </location>
</feature>
<accession>A0A8E2F8H8</accession>
<dbReference type="SUPFAM" id="SSF81383">
    <property type="entry name" value="F-box domain"/>
    <property type="match status" value="1"/>
</dbReference>
<organism evidence="2 3">
    <name type="scientific">Glonium stellatum</name>
    <dbReference type="NCBI Taxonomy" id="574774"/>
    <lineage>
        <taxon>Eukaryota</taxon>
        <taxon>Fungi</taxon>
        <taxon>Dikarya</taxon>
        <taxon>Ascomycota</taxon>
        <taxon>Pezizomycotina</taxon>
        <taxon>Dothideomycetes</taxon>
        <taxon>Pleosporomycetidae</taxon>
        <taxon>Gloniales</taxon>
        <taxon>Gloniaceae</taxon>
        <taxon>Glonium</taxon>
    </lineage>
</organism>
<evidence type="ECO:0000313" key="2">
    <source>
        <dbReference type="EMBL" id="OCL12490.1"/>
    </source>
</evidence>
<feature type="non-terminal residue" evidence="2">
    <location>
        <position position="281"/>
    </location>
</feature>
<keyword evidence="3" id="KW-1185">Reference proteome</keyword>
<dbReference type="InterPro" id="IPR001810">
    <property type="entry name" value="F-box_dom"/>
</dbReference>